<feature type="binding site" description="axial binding residue" evidence="7">
    <location>
        <position position="442"/>
    </location>
    <ligand>
        <name>heme</name>
        <dbReference type="ChEBI" id="CHEBI:30413"/>
    </ligand>
    <ligandPart>
        <name>Fe</name>
        <dbReference type="ChEBI" id="CHEBI:18248"/>
    </ligandPart>
</feature>
<keyword evidence="6" id="KW-0503">Monooxygenase</keyword>
<dbReference type="VEuPathDB" id="FungiDB:BDEG_21992"/>
<dbReference type="Proteomes" id="UP000077115">
    <property type="component" value="Unassembled WGS sequence"/>
</dbReference>
<dbReference type="PRINTS" id="PR00385">
    <property type="entry name" value="P450"/>
</dbReference>
<evidence type="ECO:0000256" key="7">
    <source>
        <dbReference type="PIRSR" id="PIRSR602401-1"/>
    </source>
</evidence>
<evidence type="ECO:0000256" key="5">
    <source>
        <dbReference type="ARBA" id="ARBA00023004"/>
    </source>
</evidence>
<dbReference type="SUPFAM" id="SSF48264">
    <property type="entry name" value="Cytochrome P450"/>
    <property type="match status" value="1"/>
</dbReference>
<evidence type="ECO:0000313" key="8">
    <source>
        <dbReference type="EMBL" id="OAJ38023.1"/>
    </source>
</evidence>
<keyword evidence="5 7" id="KW-0408">Iron</keyword>
<evidence type="ECO:0000256" key="4">
    <source>
        <dbReference type="ARBA" id="ARBA00023002"/>
    </source>
</evidence>
<organism evidence="8 9">
    <name type="scientific">Batrachochytrium dendrobatidis (strain JEL423)</name>
    <dbReference type="NCBI Taxonomy" id="403673"/>
    <lineage>
        <taxon>Eukaryota</taxon>
        <taxon>Fungi</taxon>
        <taxon>Fungi incertae sedis</taxon>
        <taxon>Chytridiomycota</taxon>
        <taxon>Chytridiomycota incertae sedis</taxon>
        <taxon>Chytridiomycetes</taxon>
        <taxon>Rhizophydiales</taxon>
        <taxon>Rhizophydiales incertae sedis</taxon>
        <taxon>Batrachochytrium</taxon>
    </lineage>
</organism>
<dbReference type="EMBL" id="DS022301">
    <property type="protein sequence ID" value="OAJ38023.1"/>
    <property type="molecule type" value="Genomic_DNA"/>
</dbReference>
<dbReference type="PRINTS" id="PR00463">
    <property type="entry name" value="EP450I"/>
</dbReference>
<gene>
    <name evidence="8" type="ORF">BDEG_21992</name>
</gene>
<dbReference type="GO" id="GO:0005506">
    <property type="term" value="F:iron ion binding"/>
    <property type="evidence" value="ECO:0007669"/>
    <property type="project" value="InterPro"/>
</dbReference>
<dbReference type="Gene3D" id="1.10.630.10">
    <property type="entry name" value="Cytochrome P450"/>
    <property type="match status" value="1"/>
</dbReference>
<protein>
    <recommendedName>
        <fullName evidence="10">Cytochrome P450</fullName>
    </recommendedName>
</protein>
<dbReference type="InterPro" id="IPR002401">
    <property type="entry name" value="Cyt_P450_E_grp-I"/>
</dbReference>
<evidence type="ECO:0000256" key="2">
    <source>
        <dbReference type="ARBA" id="ARBA00022617"/>
    </source>
</evidence>
<dbReference type="PANTHER" id="PTHR24291">
    <property type="entry name" value="CYTOCHROME P450 FAMILY 4"/>
    <property type="match status" value="1"/>
</dbReference>
<keyword evidence="2 7" id="KW-0349">Heme</keyword>
<accession>A0A177WDA4</accession>
<dbReference type="GO" id="GO:0020037">
    <property type="term" value="F:heme binding"/>
    <property type="evidence" value="ECO:0007669"/>
    <property type="project" value="InterPro"/>
</dbReference>
<keyword evidence="3 7" id="KW-0479">Metal-binding</keyword>
<name>A0A177WDA4_BATDL</name>
<dbReference type="eggNOG" id="KOG0157">
    <property type="taxonomic scope" value="Eukaryota"/>
</dbReference>
<dbReference type="InterPro" id="IPR036396">
    <property type="entry name" value="Cyt_P450_sf"/>
</dbReference>
<evidence type="ECO:0000256" key="3">
    <source>
        <dbReference type="ARBA" id="ARBA00022723"/>
    </source>
</evidence>
<comment type="cofactor">
    <cofactor evidence="7">
        <name>heme</name>
        <dbReference type="ChEBI" id="CHEBI:30413"/>
    </cofactor>
</comment>
<dbReference type="InterPro" id="IPR001128">
    <property type="entry name" value="Cyt_P450"/>
</dbReference>
<evidence type="ECO:0008006" key="10">
    <source>
        <dbReference type="Google" id="ProtNLM"/>
    </source>
</evidence>
<evidence type="ECO:0000313" key="9">
    <source>
        <dbReference type="Proteomes" id="UP000077115"/>
    </source>
</evidence>
<dbReference type="CDD" id="cd00302">
    <property type="entry name" value="cytochrome_P450"/>
    <property type="match status" value="1"/>
</dbReference>
<reference evidence="8 9" key="1">
    <citation type="submission" date="2006-10" db="EMBL/GenBank/DDBJ databases">
        <title>The Genome Sequence of Batrachochytrium dendrobatidis JEL423.</title>
        <authorList>
            <consortium name="The Broad Institute Genome Sequencing Platform"/>
            <person name="Birren B."/>
            <person name="Lander E."/>
            <person name="Galagan J."/>
            <person name="Cuomo C."/>
            <person name="Devon K."/>
            <person name="Jaffe D."/>
            <person name="Butler J."/>
            <person name="Alvarez P."/>
            <person name="Gnerre S."/>
            <person name="Grabherr M."/>
            <person name="Kleber M."/>
            <person name="Mauceli E."/>
            <person name="Brockman W."/>
            <person name="Young S."/>
            <person name="LaButti K."/>
            <person name="Sykes S."/>
            <person name="DeCaprio D."/>
            <person name="Crawford M."/>
            <person name="Koehrsen M."/>
            <person name="Engels R."/>
            <person name="Montgomery P."/>
            <person name="Pearson M."/>
            <person name="Howarth C."/>
            <person name="Larson L."/>
            <person name="White J."/>
            <person name="O'Leary S."/>
            <person name="Kodira C."/>
            <person name="Zeng Q."/>
            <person name="Yandava C."/>
            <person name="Alvarado L."/>
            <person name="Longcore J."/>
            <person name="James T."/>
        </authorList>
    </citation>
    <scope>NUCLEOTIDE SEQUENCE [LARGE SCALE GENOMIC DNA]</scope>
    <source>
        <strain evidence="8 9">JEL423</strain>
    </source>
</reference>
<dbReference type="AlphaFoldDB" id="A0A177WDA4"/>
<comment type="similarity">
    <text evidence="1">Belongs to the cytochrome P450 family.</text>
</comment>
<dbReference type="PANTHER" id="PTHR24291:SF50">
    <property type="entry name" value="BIFUNCTIONAL ALBAFLAVENONE MONOOXYGENASE_TERPENE SYNTHASE"/>
    <property type="match status" value="1"/>
</dbReference>
<dbReference type="InterPro" id="IPR050196">
    <property type="entry name" value="Cytochrome_P450_Monoox"/>
</dbReference>
<keyword evidence="4" id="KW-0560">Oxidoreductase</keyword>
<reference evidence="8 9" key="2">
    <citation type="submission" date="2016-05" db="EMBL/GenBank/DDBJ databases">
        <title>Lineage-specific infection strategies underlie the spectrum of fungal disease in amphibians.</title>
        <authorList>
            <person name="Cuomo C.A."/>
            <person name="Farrer R.A."/>
            <person name="James T."/>
            <person name="Longcore J."/>
            <person name="Birren B."/>
        </authorList>
    </citation>
    <scope>NUCLEOTIDE SEQUENCE [LARGE SCALE GENOMIC DNA]</scope>
    <source>
        <strain evidence="8 9">JEL423</strain>
    </source>
</reference>
<proteinExistence type="inferred from homology"/>
<dbReference type="Pfam" id="PF00067">
    <property type="entry name" value="p450"/>
    <property type="match status" value="1"/>
</dbReference>
<dbReference type="OrthoDB" id="1470350at2759"/>
<sequence length="497" mass="55522">MDTTVASASIVTLAAGLAIVSYLQNYYVRIPGPYAYPIIGSGLEVAKYSKEGNYHLFLAWMRTFGPITRINIFMKNVVVTTDAALIKRATTSSTEFWRDPAFSKIAHSLLDNGLFTLPTGDVWKRHRKNLQPAFAPSHLRQAAKITRERIETLGDYWQQEAVNNGGSIIVDIFHEFTALTLDIIGSAIFSYDFHASDDLHKKRDQVSQGMVEELVRLVQERFSVPPLLWAFNNLSSYSSRVKKVNGCIHAVIQDVIDKRKEQMKLGNIPSNDQMDVLDRLLKVHQVAAENFTNEEVVGEVIGFFVAGHETTANTLVLTALEICRHPEIEQRLAKEVAQVEKSQGCPINIESVPSLKYLDMVVKESQRFHPVVSNMGRNTLCTIQHNGYTIPANTTLILNTGGAQKDPAYWDKPEKFDPERWADGFVPIPGSYVPFGDGPMACIGQKMALIEIKIVLSHVLSKFDMELIPDQDLTLVTSVTTGLKHGLKLRLTPKTVQ</sequence>
<dbReference type="FunFam" id="1.10.630.10:FF:000091">
    <property type="entry name" value="Uncharacterized protein"/>
    <property type="match status" value="1"/>
</dbReference>
<dbReference type="GO" id="GO:0004497">
    <property type="term" value="F:monooxygenase activity"/>
    <property type="evidence" value="ECO:0007669"/>
    <property type="project" value="UniProtKB-KW"/>
</dbReference>
<evidence type="ECO:0000256" key="6">
    <source>
        <dbReference type="ARBA" id="ARBA00023033"/>
    </source>
</evidence>
<dbReference type="GO" id="GO:0016705">
    <property type="term" value="F:oxidoreductase activity, acting on paired donors, with incorporation or reduction of molecular oxygen"/>
    <property type="evidence" value="ECO:0007669"/>
    <property type="project" value="InterPro"/>
</dbReference>
<evidence type="ECO:0000256" key="1">
    <source>
        <dbReference type="ARBA" id="ARBA00010617"/>
    </source>
</evidence>
<dbReference type="STRING" id="403673.A0A177WDA4"/>